<comment type="caution">
    <text evidence="5">The sequence shown here is derived from an EMBL/GenBank/DDBJ whole genome shotgun (WGS) entry which is preliminary data.</text>
</comment>
<feature type="domain" description="Phosphoribosyl-dephospho-CoA transferase MdcG N-terminal" evidence="4">
    <location>
        <begin position="5"/>
        <end position="72"/>
    </location>
</feature>
<evidence type="ECO:0000313" key="5">
    <source>
        <dbReference type="EMBL" id="MBB2199155.1"/>
    </source>
</evidence>
<gene>
    <name evidence="5" type="primary">mdcG</name>
    <name evidence="5" type="ORF">HLH44_17205</name>
</gene>
<evidence type="ECO:0000313" key="6">
    <source>
        <dbReference type="Proteomes" id="UP000530320"/>
    </source>
</evidence>
<keyword evidence="2" id="KW-0548">Nucleotidyltransferase</keyword>
<accession>A0A7W4K2Q5</accession>
<sequence>MSAVRRHALFVVEPSAWDSVAHAHPVPEVRTWSKHGRPLICRRPLPSESGGIALGLPLPPTLGKQRLSFLFPADVLKPYEGSSHLSLHAACPALDDARREDLARILSIGRQYGLAPCVIGSLLWAGITGLPYLSDRSDIDLIWHVTPGRSDVIGLLETLRDQERTFSMPLDGEVIFPGDRAVQWRELLHALSAPRGADVMVKSLHSISLMPVSMLMAGPNEPLPS</sequence>
<dbReference type="InterPro" id="IPR048903">
    <property type="entry name" value="MdcG_N"/>
</dbReference>
<protein>
    <submittedName>
        <fullName evidence="5">Malonate decarboxylase holo-[acyl-carrier-protein] synthase</fullName>
    </submittedName>
</protein>
<dbReference type="GO" id="GO:0016779">
    <property type="term" value="F:nucleotidyltransferase activity"/>
    <property type="evidence" value="ECO:0007669"/>
    <property type="project" value="UniProtKB-KW"/>
</dbReference>
<dbReference type="InterPro" id="IPR049180">
    <property type="entry name" value="MdcG_C"/>
</dbReference>
<name>A0A7W4K2Q5_9PROT</name>
<evidence type="ECO:0000256" key="2">
    <source>
        <dbReference type="ARBA" id="ARBA00022695"/>
    </source>
</evidence>
<evidence type="ECO:0000259" key="3">
    <source>
        <dbReference type="Pfam" id="PF10620"/>
    </source>
</evidence>
<organism evidence="5 6">
    <name type="scientific">Gluconacetobacter dulcium</name>
    <dbReference type="NCBI Taxonomy" id="2729096"/>
    <lineage>
        <taxon>Bacteria</taxon>
        <taxon>Pseudomonadati</taxon>
        <taxon>Pseudomonadota</taxon>
        <taxon>Alphaproteobacteria</taxon>
        <taxon>Acetobacterales</taxon>
        <taxon>Acetobacteraceae</taxon>
        <taxon>Gluconacetobacter</taxon>
    </lineage>
</organism>
<dbReference type="Pfam" id="PF20866">
    <property type="entry name" value="MdcG_N"/>
    <property type="match status" value="1"/>
</dbReference>
<dbReference type="AlphaFoldDB" id="A0A7W4K2Q5"/>
<keyword evidence="1" id="KW-0808">Transferase</keyword>
<evidence type="ECO:0000259" key="4">
    <source>
        <dbReference type="Pfam" id="PF20866"/>
    </source>
</evidence>
<dbReference type="RefSeq" id="WP_183010135.1">
    <property type="nucleotide sequence ID" value="NZ_JABEQP010000015.1"/>
</dbReference>
<dbReference type="Pfam" id="PF10620">
    <property type="entry name" value="MdcG"/>
    <property type="match status" value="1"/>
</dbReference>
<evidence type="ECO:0000256" key="1">
    <source>
        <dbReference type="ARBA" id="ARBA00022679"/>
    </source>
</evidence>
<dbReference type="NCBIfam" id="TIGR03135">
    <property type="entry name" value="malonate_mdcG"/>
    <property type="match status" value="1"/>
</dbReference>
<reference evidence="5 6" key="1">
    <citation type="submission" date="2020-04" db="EMBL/GenBank/DDBJ databases">
        <title>Description of novel Gluconacetobacter.</title>
        <authorList>
            <person name="Sombolestani A."/>
        </authorList>
    </citation>
    <scope>NUCLEOTIDE SEQUENCE [LARGE SCALE GENOMIC DNA]</scope>
    <source>
        <strain evidence="5 6">LMG 22058</strain>
    </source>
</reference>
<dbReference type="Proteomes" id="UP000530320">
    <property type="component" value="Unassembled WGS sequence"/>
</dbReference>
<dbReference type="EMBL" id="JABEQP010000015">
    <property type="protein sequence ID" value="MBB2199155.1"/>
    <property type="molecule type" value="Genomic_DNA"/>
</dbReference>
<feature type="domain" description="Phosphoribosyl-dephospho-CoA transferase MdcG C-terminal" evidence="3">
    <location>
        <begin position="89"/>
        <end position="211"/>
    </location>
</feature>
<dbReference type="InterPro" id="IPR017557">
    <property type="entry name" value="Holo-ACP_synthase"/>
</dbReference>
<proteinExistence type="predicted"/>